<evidence type="ECO:0000313" key="5">
    <source>
        <dbReference type="Proteomes" id="UP001050975"/>
    </source>
</evidence>
<evidence type="ECO:0000256" key="1">
    <source>
        <dbReference type="ARBA" id="ARBA00006611"/>
    </source>
</evidence>
<dbReference type="InterPro" id="IPR050921">
    <property type="entry name" value="T4SS_GSP_E_ATPase"/>
</dbReference>
<evidence type="ECO:0000256" key="2">
    <source>
        <dbReference type="SAM" id="MobiDB-lite"/>
    </source>
</evidence>
<evidence type="ECO:0000313" key="4">
    <source>
        <dbReference type="EMBL" id="GET42841.1"/>
    </source>
</evidence>
<keyword evidence="5" id="KW-1185">Reference proteome</keyword>
<comment type="similarity">
    <text evidence="1">Belongs to the GSP E family.</text>
</comment>
<dbReference type="NCBIfam" id="TIGR01420">
    <property type="entry name" value="pilT_fam"/>
    <property type="match status" value="1"/>
</dbReference>
<feature type="compositionally biased region" description="Pro residues" evidence="2">
    <location>
        <begin position="55"/>
        <end position="67"/>
    </location>
</feature>
<dbReference type="GO" id="GO:0005524">
    <property type="term" value="F:ATP binding"/>
    <property type="evidence" value="ECO:0007669"/>
    <property type="project" value="InterPro"/>
</dbReference>
<accession>A0AAV3XML9</accession>
<dbReference type="Gene3D" id="3.30.450.90">
    <property type="match status" value="1"/>
</dbReference>
<dbReference type="Pfam" id="PF00437">
    <property type="entry name" value="T2SSE"/>
    <property type="match status" value="1"/>
</dbReference>
<dbReference type="Gene3D" id="3.40.50.300">
    <property type="entry name" value="P-loop containing nucleotide triphosphate hydrolases"/>
    <property type="match status" value="1"/>
</dbReference>
<dbReference type="PROSITE" id="PS00662">
    <property type="entry name" value="T2SP_E"/>
    <property type="match status" value="1"/>
</dbReference>
<dbReference type="Proteomes" id="UP001050975">
    <property type="component" value="Unassembled WGS sequence"/>
</dbReference>
<dbReference type="PANTHER" id="PTHR30486">
    <property type="entry name" value="TWITCHING MOTILITY PROTEIN PILT"/>
    <property type="match status" value="1"/>
</dbReference>
<feature type="domain" description="Bacterial type II secretion system protein E" evidence="3">
    <location>
        <begin position="326"/>
        <end position="340"/>
    </location>
</feature>
<feature type="compositionally biased region" description="Pro residues" evidence="2">
    <location>
        <begin position="8"/>
        <end position="29"/>
    </location>
</feature>
<organism evidence="4 5">
    <name type="scientific">Microseira wollei NIES-4236</name>
    <dbReference type="NCBI Taxonomy" id="2530354"/>
    <lineage>
        <taxon>Bacteria</taxon>
        <taxon>Bacillati</taxon>
        <taxon>Cyanobacteriota</taxon>
        <taxon>Cyanophyceae</taxon>
        <taxon>Oscillatoriophycideae</taxon>
        <taxon>Aerosakkonematales</taxon>
        <taxon>Aerosakkonemataceae</taxon>
        <taxon>Microseira</taxon>
    </lineage>
</organism>
<dbReference type="InterPro" id="IPR006321">
    <property type="entry name" value="PilT/PilU"/>
</dbReference>
<dbReference type="InterPro" id="IPR001482">
    <property type="entry name" value="T2SS/T4SS_dom"/>
</dbReference>
<dbReference type="InterPro" id="IPR027417">
    <property type="entry name" value="P-loop_NTPase"/>
</dbReference>
<feature type="compositionally biased region" description="Low complexity" evidence="2">
    <location>
        <begin position="97"/>
        <end position="110"/>
    </location>
</feature>
<reference evidence="4" key="1">
    <citation type="submission" date="2019-10" db="EMBL/GenBank/DDBJ databases">
        <title>Draft genome sequece of Microseira wollei NIES-4236.</title>
        <authorList>
            <person name="Yamaguchi H."/>
            <person name="Suzuki S."/>
            <person name="Kawachi M."/>
        </authorList>
    </citation>
    <scope>NUCLEOTIDE SEQUENCE</scope>
    <source>
        <strain evidence="4">NIES-4236</strain>
    </source>
</reference>
<dbReference type="EMBL" id="BLAY01000184">
    <property type="protein sequence ID" value="GET42841.1"/>
    <property type="molecule type" value="Genomic_DNA"/>
</dbReference>
<dbReference type="AlphaFoldDB" id="A0AAV3XML9"/>
<name>A0AAV3XML9_9CYAN</name>
<feature type="compositionally biased region" description="Low complexity" evidence="2">
    <location>
        <begin position="117"/>
        <end position="129"/>
    </location>
</feature>
<evidence type="ECO:0000259" key="3">
    <source>
        <dbReference type="PROSITE" id="PS00662"/>
    </source>
</evidence>
<proteinExistence type="inferred from homology"/>
<gene>
    <name evidence="4" type="ORF">MiSe_76590</name>
</gene>
<feature type="region of interest" description="Disordered" evidence="2">
    <location>
        <begin position="1"/>
        <end position="132"/>
    </location>
</feature>
<protein>
    <submittedName>
        <fullName evidence="4">Twitching motility protein PilT</fullName>
    </submittedName>
</protein>
<dbReference type="GO" id="GO:0016887">
    <property type="term" value="F:ATP hydrolysis activity"/>
    <property type="evidence" value="ECO:0007669"/>
    <property type="project" value="InterPro"/>
</dbReference>
<comment type="caution">
    <text evidence="4">The sequence shown here is derived from an EMBL/GenBank/DDBJ whole genome shotgun (WGS) entry which is preliminary data.</text>
</comment>
<sequence length="485" mass="52999">MTDSQRPPISPPPGYRSVPPVPPPPPRPSPDGSGNPNQQPSDRTVTMPMRQPTPGATPTPPPPPGIPRSPNAPNTMGVPPTMPRTPGAAAPPPTSPPTAQTAPAAAVKQASPPPAAAPAAAMATPKTTGLPPGQPTLETIVKKAFEQGYSDIHLGVAEPPRFRHRGDIIGTEWPVTDEATFSSWLREVLTDDEIRRFQDHLDFDGATQYDFARVRINIFGSLRGPAMVMRLIPVKILTMEQLNLPAVFKDICHYHKGLILVTGPTGSGKSTTMAAMIDYINKEMPKHIITIEDPIEFVHQSRKSLIKQREVGMHTLKFDNALKAALREDPDLILVGEMRDKETVNTALKAAQTGHLVMGTLHTNSAVKTIERILNLYSAEEQHSMRVALSESLVAVIAQGLCKTTDGKRAAFHDILINTDSVKEYIKEGQYDEITLIMNRSEFDGMTTMNKSLLKLYQEGRITEEIALEMSPTPNEMAQFLRGRV</sequence>
<dbReference type="SUPFAM" id="SSF52540">
    <property type="entry name" value="P-loop containing nucleoside triphosphate hydrolases"/>
    <property type="match status" value="1"/>
</dbReference>
<dbReference type="CDD" id="cd01131">
    <property type="entry name" value="PilT"/>
    <property type="match status" value="1"/>
</dbReference>